<dbReference type="SUPFAM" id="SSF81383">
    <property type="entry name" value="F-box domain"/>
    <property type="match status" value="1"/>
</dbReference>
<comment type="caution">
    <text evidence="3">The sequence shown here is derived from an EMBL/GenBank/DDBJ whole genome shotgun (WGS) entry which is preliminary data.</text>
</comment>
<name>A0A5J9SMD1_9POAL</name>
<evidence type="ECO:0000313" key="4">
    <source>
        <dbReference type="Proteomes" id="UP000324897"/>
    </source>
</evidence>
<reference evidence="3 4" key="1">
    <citation type="journal article" date="2019" name="Sci. Rep.">
        <title>A high-quality genome of Eragrostis curvula grass provides insights into Poaceae evolution and supports new strategies to enhance forage quality.</title>
        <authorList>
            <person name="Carballo J."/>
            <person name="Santos B.A.C.M."/>
            <person name="Zappacosta D."/>
            <person name="Garbus I."/>
            <person name="Selva J.P."/>
            <person name="Gallo C.A."/>
            <person name="Diaz A."/>
            <person name="Albertini E."/>
            <person name="Caccamo M."/>
            <person name="Echenique V."/>
        </authorList>
    </citation>
    <scope>NUCLEOTIDE SEQUENCE [LARGE SCALE GENOMIC DNA]</scope>
    <source>
        <strain evidence="4">cv. Victoria</strain>
        <tissue evidence="3">Leaf</tissue>
    </source>
</reference>
<dbReference type="InterPro" id="IPR001810">
    <property type="entry name" value="F-box_dom"/>
</dbReference>
<sequence length="368" mass="40967">MEAKRKRKQPAPPATAAPAPVVASVFGNADLFHEIALRLGFPTDLVRAALVCKRWLRFVSDAVFLRRYRALRPPRLLGFFALPSARQSLRFVPMQQQPLAPALADTLDGFKLGGDDDAALSVSDCRNGRLVVATERRGACRFAVLSPLLRQRHHPARGGGATTTAAPLQQLLQAAPSDAYGRKDRCFRHVLLSEHGGSDEGASCTAVTLMLDHLNYNQARVEVSDLRAGAWGEERVSNTIELPQKCARRRQQLLLAAGKIYILCMAKHILCLCLRSMDLSCIELPDGVYYWFDTNVMMSRNDDGSGFYLVHVKEFELHVWKYSTSTSTGGWKRVDTICLRQALGHLLADSSWKKSGQRKEYMIRASDN</sequence>
<dbReference type="Gramene" id="TVU00124">
    <property type="protein sequence ID" value="TVU00124"/>
    <property type="gene ID" value="EJB05_54434"/>
</dbReference>
<dbReference type="PANTHER" id="PTHR33207">
    <property type="entry name" value="F-BOX DOMAIN CONTAINING PROTEIN-RELATED"/>
    <property type="match status" value="1"/>
</dbReference>
<evidence type="ECO:0000259" key="2">
    <source>
        <dbReference type="Pfam" id="PF23635"/>
    </source>
</evidence>
<evidence type="ECO:0000259" key="1">
    <source>
        <dbReference type="Pfam" id="PF12937"/>
    </source>
</evidence>
<evidence type="ECO:0008006" key="5">
    <source>
        <dbReference type="Google" id="ProtNLM"/>
    </source>
</evidence>
<feature type="domain" description="F-box" evidence="1">
    <location>
        <begin position="33"/>
        <end position="65"/>
    </location>
</feature>
<dbReference type="EMBL" id="RWGY01000633">
    <property type="protein sequence ID" value="TVU00124.1"/>
    <property type="molecule type" value="Genomic_DNA"/>
</dbReference>
<feature type="domain" description="F-box protein AT5G49610-like beta-propeller" evidence="2">
    <location>
        <begin position="122"/>
        <end position="365"/>
    </location>
</feature>
<gene>
    <name evidence="3" type="ORF">EJB05_54434</name>
</gene>
<dbReference type="Pfam" id="PF12937">
    <property type="entry name" value="F-box-like"/>
    <property type="match status" value="1"/>
</dbReference>
<evidence type="ECO:0000313" key="3">
    <source>
        <dbReference type="EMBL" id="TVU00124.1"/>
    </source>
</evidence>
<dbReference type="Proteomes" id="UP000324897">
    <property type="component" value="Unassembled WGS sequence"/>
</dbReference>
<dbReference type="InterPro" id="IPR056594">
    <property type="entry name" value="AT5G49610-like_b-prop"/>
</dbReference>
<keyword evidence="4" id="KW-1185">Reference proteome</keyword>
<feature type="non-terminal residue" evidence="3">
    <location>
        <position position="1"/>
    </location>
</feature>
<accession>A0A5J9SMD1</accession>
<dbReference type="AlphaFoldDB" id="A0A5J9SMD1"/>
<dbReference type="InterPro" id="IPR036047">
    <property type="entry name" value="F-box-like_dom_sf"/>
</dbReference>
<protein>
    <recommendedName>
        <fullName evidence="5">F-box domain-containing protein</fullName>
    </recommendedName>
</protein>
<proteinExistence type="predicted"/>
<dbReference type="Pfam" id="PF23635">
    <property type="entry name" value="Beta-prop_AT5G49610-like"/>
    <property type="match status" value="1"/>
</dbReference>
<organism evidence="3 4">
    <name type="scientific">Eragrostis curvula</name>
    <name type="common">weeping love grass</name>
    <dbReference type="NCBI Taxonomy" id="38414"/>
    <lineage>
        <taxon>Eukaryota</taxon>
        <taxon>Viridiplantae</taxon>
        <taxon>Streptophyta</taxon>
        <taxon>Embryophyta</taxon>
        <taxon>Tracheophyta</taxon>
        <taxon>Spermatophyta</taxon>
        <taxon>Magnoliopsida</taxon>
        <taxon>Liliopsida</taxon>
        <taxon>Poales</taxon>
        <taxon>Poaceae</taxon>
        <taxon>PACMAD clade</taxon>
        <taxon>Chloridoideae</taxon>
        <taxon>Eragrostideae</taxon>
        <taxon>Eragrostidinae</taxon>
        <taxon>Eragrostis</taxon>
    </lineage>
</organism>